<feature type="transmembrane region" description="Helical" evidence="7">
    <location>
        <begin position="595"/>
        <end position="616"/>
    </location>
</feature>
<keyword evidence="3 9" id="KW-0808">Transferase</keyword>
<evidence type="ECO:0000256" key="7">
    <source>
        <dbReference type="SAM" id="Phobius"/>
    </source>
</evidence>
<dbReference type="Pfam" id="PF13632">
    <property type="entry name" value="Glyco_trans_2_3"/>
    <property type="match status" value="1"/>
</dbReference>
<dbReference type="InterPro" id="IPR001173">
    <property type="entry name" value="Glyco_trans_2-like"/>
</dbReference>
<feature type="transmembrane region" description="Helical" evidence="7">
    <location>
        <begin position="551"/>
        <end position="574"/>
    </location>
</feature>
<dbReference type="GO" id="GO:0016757">
    <property type="term" value="F:glycosyltransferase activity"/>
    <property type="evidence" value="ECO:0007669"/>
    <property type="project" value="UniProtKB-KW"/>
</dbReference>
<keyword evidence="10" id="KW-1185">Reference proteome</keyword>
<proteinExistence type="predicted"/>
<dbReference type="InterPro" id="IPR050321">
    <property type="entry name" value="Glycosyltr_2/OpgH_subfam"/>
</dbReference>
<dbReference type="Proteomes" id="UP000181951">
    <property type="component" value="Unassembled WGS sequence"/>
</dbReference>
<dbReference type="GO" id="GO:0016020">
    <property type="term" value="C:membrane"/>
    <property type="evidence" value="ECO:0007669"/>
    <property type="project" value="UniProtKB-SubCell"/>
</dbReference>
<keyword evidence="4 7" id="KW-0812">Transmembrane</keyword>
<organism evidence="9 10">
    <name type="scientific">Actinacidiphila rubida</name>
    <dbReference type="NCBI Taxonomy" id="310780"/>
    <lineage>
        <taxon>Bacteria</taxon>
        <taxon>Bacillati</taxon>
        <taxon>Actinomycetota</taxon>
        <taxon>Actinomycetes</taxon>
        <taxon>Kitasatosporales</taxon>
        <taxon>Streptomycetaceae</taxon>
        <taxon>Actinacidiphila</taxon>
    </lineage>
</organism>
<evidence type="ECO:0000256" key="1">
    <source>
        <dbReference type="ARBA" id="ARBA00004141"/>
    </source>
</evidence>
<dbReference type="AlphaFoldDB" id="A0A1H8SSF4"/>
<evidence type="ECO:0000256" key="5">
    <source>
        <dbReference type="ARBA" id="ARBA00022989"/>
    </source>
</evidence>
<dbReference type="RefSeq" id="WP_079138465.1">
    <property type="nucleotide sequence ID" value="NZ_FODD01000045.1"/>
</dbReference>
<dbReference type="PANTHER" id="PTHR43867">
    <property type="entry name" value="CELLULOSE SYNTHASE CATALYTIC SUBUNIT A [UDP-FORMING]"/>
    <property type="match status" value="1"/>
</dbReference>
<feature type="transmembrane region" description="Helical" evidence="7">
    <location>
        <begin position="101"/>
        <end position="125"/>
    </location>
</feature>
<dbReference type="PANTHER" id="PTHR43867:SF2">
    <property type="entry name" value="CELLULOSE SYNTHASE CATALYTIC SUBUNIT A [UDP-FORMING]"/>
    <property type="match status" value="1"/>
</dbReference>
<protein>
    <submittedName>
        <fullName evidence="9">Glycosyltransferase, catalytic subunit of cellulose synthase and poly-beta-1,6-N-acetylglucosamine synthase</fullName>
    </submittedName>
</protein>
<feature type="transmembrane region" description="Helical" evidence="7">
    <location>
        <begin position="438"/>
        <end position="459"/>
    </location>
</feature>
<evidence type="ECO:0000313" key="9">
    <source>
        <dbReference type="EMBL" id="SEO81527.1"/>
    </source>
</evidence>
<name>A0A1H8SSF4_9ACTN</name>
<feature type="domain" description="Glycosyltransferase 2-like" evidence="8">
    <location>
        <begin position="239"/>
        <end position="453"/>
    </location>
</feature>
<evidence type="ECO:0000259" key="8">
    <source>
        <dbReference type="Pfam" id="PF13632"/>
    </source>
</evidence>
<keyword evidence="2" id="KW-0328">Glycosyltransferase</keyword>
<reference evidence="9 10" key="1">
    <citation type="submission" date="2016-10" db="EMBL/GenBank/DDBJ databases">
        <authorList>
            <person name="de Groot N.N."/>
        </authorList>
    </citation>
    <scope>NUCLEOTIDE SEQUENCE [LARGE SCALE GENOMIC DNA]</scope>
    <source>
        <strain evidence="9 10">CGMCC 4.2026</strain>
    </source>
</reference>
<dbReference type="STRING" id="310780.SAMN05216267_104527"/>
<evidence type="ECO:0000256" key="6">
    <source>
        <dbReference type="ARBA" id="ARBA00023136"/>
    </source>
</evidence>
<feature type="transmembrane region" description="Helical" evidence="7">
    <location>
        <begin position="400"/>
        <end position="426"/>
    </location>
</feature>
<dbReference type="OrthoDB" id="9806824at2"/>
<evidence type="ECO:0000313" key="10">
    <source>
        <dbReference type="Proteomes" id="UP000181951"/>
    </source>
</evidence>
<dbReference type="EMBL" id="FODD01000045">
    <property type="protein sequence ID" value="SEO81527.1"/>
    <property type="molecule type" value="Genomic_DNA"/>
</dbReference>
<evidence type="ECO:0000256" key="2">
    <source>
        <dbReference type="ARBA" id="ARBA00022676"/>
    </source>
</evidence>
<feature type="transmembrane region" description="Helical" evidence="7">
    <location>
        <begin position="74"/>
        <end position="95"/>
    </location>
</feature>
<keyword evidence="5 7" id="KW-1133">Transmembrane helix</keyword>
<evidence type="ECO:0000256" key="4">
    <source>
        <dbReference type="ARBA" id="ARBA00022692"/>
    </source>
</evidence>
<keyword evidence="6 7" id="KW-0472">Membrane</keyword>
<dbReference type="InterPro" id="IPR029044">
    <property type="entry name" value="Nucleotide-diphossugar_trans"/>
</dbReference>
<evidence type="ECO:0000256" key="3">
    <source>
        <dbReference type="ARBA" id="ARBA00022679"/>
    </source>
</evidence>
<dbReference type="Gene3D" id="3.90.550.10">
    <property type="entry name" value="Spore Coat Polysaccharide Biosynthesis Protein SpsA, Chain A"/>
    <property type="match status" value="1"/>
</dbReference>
<feature type="transmembrane region" description="Helical" evidence="7">
    <location>
        <begin position="524"/>
        <end position="545"/>
    </location>
</feature>
<accession>A0A1H8SSF4</accession>
<gene>
    <name evidence="9" type="ORF">SAMN05216267_104527</name>
</gene>
<sequence>MAHRSPPAEPPYDGDDGTLVGEPEDMSLQEWITRISDGNVTKITRHGPLFGRPPRDLKAAPGTFVPTLTQRDKWVITTLGVGWIGFFAYFWVWWLNPAHRVGWMGLILTSALLFYLTCQASYFLIAVARLPRVSSSLPIPRLRLAIAVTRAPSEPWDMARSTLEAMLAQDFPYAYHVWLCDEDPREEIRTWCARNGVRISSRQGVEAYNRTTWPRRTKCKEGNLAYFYDHWGYRDYDVVVQLDCDHQPHSRYLVEVVRPFSDPAIGYVAAPSICDANARSSWSARGRMHREAPFHGPFQLGHANRLAPVCIGSHYGVRTRALRDIGGLGPDLAEDFTTTFLFNSAGWQGAFAIDAEAHGLGPMTFDDMVTQEYQWSRSLVAMMFGMIPRHMHRLQFRLRLRFTIVLMYYPLLAAGALAAIALPAAAAVTGQVWVSVNYLAFLAHFWGMTIWLILLLLLLRRRGLLRPRSAPVWSWELWLFAMARWPFVAWGVLGAVIQETFRRPIYFKVTPKDRSGLELLSRRLILPFVFIATGLSGAAIAGELLGPSAGYVFLCILGGLAYSVVSVAVAVLHVREASRAAGTPLRSAFATASRPLFMSAVPLLPLALAILIYPPYVSAVTTW</sequence>
<comment type="subcellular location">
    <subcellularLocation>
        <location evidence="1">Membrane</location>
        <topology evidence="1">Multi-pass membrane protein</topology>
    </subcellularLocation>
</comment>
<dbReference type="SUPFAM" id="SSF53448">
    <property type="entry name" value="Nucleotide-diphospho-sugar transferases"/>
    <property type="match status" value="1"/>
</dbReference>